<dbReference type="Pfam" id="PF00294">
    <property type="entry name" value="PfkB"/>
    <property type="match status" value="1"/>
</dbReference>
<evidence type="ECO:0000256" key="3">
    <source>
        <dbReference type="ARBA" id="ARBA00022777"/>
    </source>
</evidence>
<proteinExistence type="inferred from homology"/>
<dbReference type="SUPFAM" id="SSF53613">
    <property type="entry name" value="Ribokinase-like"/>
    <property type="match status" value="1"/>
</dbReference>
<protein>
    <submittedName>
        <fullName evidence="5">2-keto-3-deoxygluconate kinase</fullName>
    </submittedName>
</protein>
<dbReference type="CDD" id="cd01166">
    <property type="entry name" value="KdgK"/>
    <property type="match status" value="1"/>
</dbReference>
<dbReference type="GO" id="GO:0006974">
    <property type="term" value="P:DNA damage response"/>
    <property type="evidence" value="ECO:0007669"/>
    <property type="project" value="TreeGrafter"/>
</dbReference>
<evidence type="ECO:0000256" key="2">
    <source>
        <dbReference type="ARBA" id="ARBA00022679"/>
    </source>
</evidence>
<sequence>MRVLAIGECMAELAPTENVGDFRLGFAGDTFNTAWYLARCAPQVVVSYLTCVGDDAISDQMRAFMRDAGISDRFVQTVPDKTVGLYLISLDQGERSFSYWRGQSAARSLADDPGLLATAMDDADLIYFSGITLAILPSNKRAVLLAALSNARRAGKSIAFDPNLRPKLWGGADEMKQEIMRGAAVSDLVLPSFEDEADWFDDASPQATANRYLDAGAVTVVVKNGADAVVYAEGPDMGEVPVTPLADLVDTTAAGDSFNAGLFAGHAAGCPLEKGIGQACAISRKVVAQRGALVPLNPAECLT</sequence>
<accession>A0A2M8W085</accession>
<dbReference type="InterPro" id="IPR029056">
    <property type="entry name" value="Ribokinase-like"/>
</dbReference>
<evidence type="ECO:0000259" key="4">
    <source>
        <dbReference type="Pfam" id="PF00294"/>
    </source>
</evidence>
<dbReference type="RefSeq" id="WP_100369794.1">
    <property type="nucleotide sequence ID" value="NZ_PGTY01000005.1"/>
</dbReference>
<dbReference type="InterPro" id="IPR050306">
    <property type="entry name" value="PfkB_Carbo_kinase"/>
</dbReference>
<dbReference type="InterPro" id="IPR011611">
    <property type="entry name" value="PfkB_dom"/>
</dbReference>
<dbReference type="GO" id="GO:0019698">
    <property type="term" value="P:D-galacturonate catabolic process"/>
    <property type="evidence" value="ECO:0007669"/>
    <property type="project" value="TreeGrafter"/>
</dbReference>
<comment type="caution">
    <text evidence="5">The sequence shown here is derived from an EMBL/GenBank/DDBJ whole genome shotgun (WGS) entry which is preliminary data.</text>
</comment>
<reference evidence="5 6" key="1">
    <citation type="submission" date="2017-11" db="EMBL/GenBank/DDBJ databases">
        <title>Genomic Encyclopedia of Archaeal and Bacterial Type Strains, Phase II (KMG-II): From Individual Species to Whole Genera.</title>
        <authorList>
            <person name="Goeker M."/>
        </authorList>
    </citation>
    <scope>NUCLEOTIDE SEQUENCE [LARGE SCALE GENOMIC DNA]</scope>
    <source>
        <strain evidence="5 6">DSM 29128</strain>
    </source>
</reference>
<dbReference type="EMBL" id="PGTY01000005">
    <property type="protein sequence ID" value="PJI84319.1"/>
    <property type="molecule type" value="Genomic_DNA"/>
</dbReference>
<dbReference type="GO" id="GO:0042840">
    <property type="term" value="P:D-glucuronate catabolic process"/>
    <property type="evidence" value="ECO:0007669"/>
    <property type="project" value="TreeGrafter"/>
</dbReference>
<dbReference type="AlphaFoldDB" id="A0A2M8W085"/>
<dbReference type="Proteomes" id="UP000228531">
    <property type="component" value="Unassembled WGS sequence"/>
</dbReference>
<evidence type="ECO:0000256" key="1">
    <source>
        <dbReference type="ARBA" id="ARBA00010688"/>
    </source>
</evidence>
<keyword evidence="6" id="KW-1185">Reference proteome</keyword>
<dbReference type="OrthoDB" id="9776822at2"/>
<comment type="similarity">
    <text evidence="1">Belongs to the carbohydrate kinase PfkB family.</text>
</comment>
<feature type="domain" description="Carbohydrate kinase PfkB" evidence="4">
    <location>
        <begin position="3"/>
        <end position="295"/>
    </location>
</feature>
<organism evidence="5 6">
    <name type="scientific">Yoonia maricola</name>
    <dbReference type="NCBI Taxonomy" id="420999"/>
    <lineage>
        <taxon>Bacteria</taxon>
        <taxon>Pseudomonadati</taxon>
        <taxon>Pseudomonadota</taxon>
        <taxon>Alphaproteobacteria</taxon>
        <taxon>Rhodobacterales</taxon>
        <taxon>Paracoccaceae</taxon>
        <taxon>Yoonia</taxon>
    </lineage>
</organism>
<keyword evidence="2" id="KW-0808">Transferase</keyword>
<evidence type="ECO:0000313" key="5">
    <source>
        <dbReference type="EMBL" id="PJI84319.1"/>
    </source>
</evidence>
<gene>
    <name evidence="5" type="ORF">BC777_3861</name>
</gene>
<dbReference type="PANTHER" id="PTHR43085:SF15">
    <property type="entry name" value="2-DEHYDRO-3-DEOXYGLUCONOKINASE"/>
    <property type="match status" value="1"/>
</dbReference>
<keyword evidence="3 5" id="KW-0418">Kinase</keyword>
<dbReference type="GO" id="GO:0005829">
    <property type="term" value="C:cytosol"/>
    <property type="evidence" value="ECO:0007669"/>
    <property type="project" value="TreeGrafter"/>
</dbReference>
<dbReference type="PANTHER" id="PTHR43085">
    <property type="entry name" value="HEXOKINASE FAMILY MEMBER"/>
    <property type="match status" value="1"/>
</dbReference>
<evidence type="ECO:0000313" key="6">
    <source>
        <dbReference type="Proteomes" id="UP000228531"/>
    </source>
</evidence>
<name>A0A2M8W085_9RHOB</name>
<dbReference type="Gene3D" id="3.40.1190.20">
    <property type="match status" value="1"/>
</dbReference>
<dbReference type="GO" id="GO:0008673">
    <property type="term" value="F:2-dehydro-3-deoxygluconokinase activity"/>
    <property type="evidence" value="ECO:0007669"/>
    <property type="project" value="TreeGrafter"/>
</dbReference>